<reference evidence="2 3" key="1">
    <citation type="journal article" date="2017" name="Gigascience">
        <title>Genome sequence of the small brown planthopper, Laodelphax striatellus.</title>
        <authorList>
            <person name="Zhu J."/>
            <person name="Jiang F."/>
            <person name="Wang X."/>
            <person name="Yang P."/>
            <person name="Bao Y."/>
            <person name="Zhao W."/>
            <person name="Wang W."/>
            <person name="Lu H."/>
            <person name="Wang Q."/>
            <person name="Cui N."/>
            <person name="Li J."/>
            <person name="Chen X."/>
            <person name="Luo L."/>
            <person name="Yu J."/>
            <person name="Kang L."/>
            <person name="Cui F."/>
        </authorList>
    </citation>
    <scope>NUCLEOTIDE SEQUENCE [LARGE SCALE GENOMIC DNA]</scope>
    <source>
        <strain evidence="2">Lst14</strain>
    </source>
</reference>
<protein>
    <submittedName>
        <fullName evidence="2">Uncharacterized protein</fullName>
    </submittedName>
</protein>
<keyword evidence="3" id="KW-1185">Reference proteome</keyword>
<proteinExistence type="predicted"/>
<feature type="region of interest" description="Disordered" evidence="1">
    <location>
        <begin position="50"/>
        <end position="94"/>
    </location>
</feature>
<name>A0A482X682_LAOST</name>
<evidence type="ECO:0000313" key="3">
    <source>
        <dbReference type="Proteomes" id="UP000291343"/>
    </source>
</evidence>
<dbReference type="OrthoDB" id="6607386at2759"/>
<accession>A0A482X682</accession>
<dbReference type="AlphaFoldDB" id="A0A482X682"/>
<evidence type="ECO:0000313" key="2">
    <source>
        <dbReference type="EMBL" id="RZF41425.1"/>
    </source>
</evidence>
<dbReference type="InParanoid" id="A0A482X682"/>
<dbReference type="Proteomes" id="UP000291343">
    <property type="component" value="Unassembled WGS sequence"/>
</dbReference>
<feature type="compositionally biased region" description="Basic and acidic residues" evidence="1">
    <location>
        <begin position="57"/>
        <end position="84"/>
    </location>
</feature>
<evidence type="ECO:0000256" key="1">
    <source>
        <dbReference type="SAM" id="MobiDB-lite"/>
    </source>
</evidence>
<sequence length="214" mass="24203">MGDSICNEHVPTPHNEEICHATGEKRKNIVDKLKKLLDEVDDRPCLLKQIQKSPGRSADKISGRGLKDELHNHHGNDCHHDNDHHHHHTGSNMREALDENNPICMKPAMVTKYYKNGDACEHADKGIKRFANNHQMQIPAKEKLGNKKHEPEEDKFYKDCSCLRANGLQDQCPLLDCQGKEECLAVNPGPCCKPALTRLCEMKQEKVFSTTANI</sequence>
<dbReference type="SMR" id="A0A482X682"/>
<organism evidence="2 3">
    <name type="scientific">Laodelphax striatellus</name>
    <name type="common">Small brown planthopper</name>
    <name type="synonym">Delphax striatella</name>
    <dbReference type="NCBI Taxonomy" id="195883"/>
    <lineage>
        <taxon>Eukaryota</taxon>
        <taxon>Metazoa</taxon>
        <taxon>Ecdysozoa</taxon>
        <taxon>Arthropoda</taxon>
        <taxon>Hexapoda</taxon>
        <taxon>Insecta</taxon>
        <taxon>Pterygota</taxon>
        <taxon>Neoptera</taxon>
        <taxon>Paraneoptera</taxon>
        <taxon>Hemiptera</taxon>
        <taxon>Auchenorrhyncha</taxon>
        <taxon>Fulgoroidea</taxon>
        <taxon>Delphacidae</taxon>
        <taxon>Criomorphinae</taxon>
        <taxon>Laodelphax</taxon>
    </lineage>
</organism>
<gene>
    <name evidence="2" type="ORF">LSTR_LSTR000139</name>
</gene>
<comment type="caution">
    <text evidence="2">The sequence shown here is derived from an EMBL/GenBank/DDBJ whole genome shotgun (WGS) entry which is preliminary data.</text>
</comment>
<dbReference type="EMBL" id="QKKF02016774">
    <property type="protein sequence ID" value="RZF41425.1"/>
    <property type="molecule type" value="Genomic_DNA"/>
</dbReference>